<dbReference type="Gene3D" id="3.30.2350.10">
    <property type="entry name" value="Pseudouridine synthase"/>
    <property type="match status" value="1"/>
</dbReference>
<dbReference type="PROSITE" id="PS01129">
    <property type="entry name" value="PSI_RLU"/>
    <property type="match status" value="1"/>
</dbReference>
<protein>
    <recommendedName>
        <fullName evidence="3">Pseudouridine synthase</fullName>
        <ecNumber evidence="3">5.4.99.-</ecNumber>
    </recommendedName>
</protein>
<dbReference type="InterPro" id="IPR006225">
    <property type="entry name" value="PsdUridine_synth_RluC/D"/>
</dbReference>
<dbReference type="AlphaFoldDB" id="A0A1G2DX25"/>
<comment type="catalytic activity">
    <reaction evidence="3">
        <text>a uridine in RNA = a pseudouridine in RNA</text>
        <dbReference type="Rhea" id="RHEA:48348"/>
        <dbReference type="Rhea" id="RHEA-COMP:12068"/>
        <dbReference type="Rhea" id="RHEA-COMP:12069"/>
        <dbReference type="ChEBI" id="CHEBI:65314"/>
        <dbReference type="ChEBI" id="CHEBI:65315"/>
    </reaction>
</comment>
<dbReference type="CDD" id="cd02869">
    <property type="entry name" value="PseudoU_synth_RluA_like"/>
    <property type="match status" value="1"/>
</dbReference>
<keyword evidence="3" id="KW-0413">Isomerase</keyword>
<dbReference type="Pfam" id="PF00849">
    <property type="entry name" value="PseudoU_synth_2"/>
    <property type="match status" value="1"/>
</dbReference>
<evidence type="ECO:0000313" key="5">
    <source>
        <dbReference type="EMBL" id="OGZ17912.1"/>
    </source>
</evidence>
<dbReference type="GO" id="GO:0003723">
    <property type="term" value="F:RNA binding"/>
    <property type="evidence" value="ECO:0007669"/>
    <property type="project" value="InterPro"/>
</dbReference>
<dbReference type="EMBL" id="MHLU01000116">
    <property type="protein sequence ID" value="OGZ17912.1"/>
    <property type="molecule type" value="Genomic_DNA"/>
</dbReference>
<proteinExistence type="inferred from homology"/>
<evidence type="ECO:0000259" key="4">
    <source>
        <dbReference type="Pfam" id="PF00849"/>
    </source>
</evidence>
<dbReference type="InterPro" id="IPR006224">
    <property type="entry name" value="PsdUridine_synth_RluA-like_CS"/>
</dbReference>
<dbReference type="EC" id="5.4.99.-" evidence="3"/>
<dbReference type="PANTHER" id="PTHR21600">
    <property type="entry name" value="MITOCHONDRIAL RNA PSEUDOURIDINE SYNTHASE"/>
    <property type="match status" value="1"/>
</dbReference>
<feature type="active site" evidence="2">
    <location>
        <position position="82"/>
    </location>
</feature>
<reference evidence="5 6" key="1">
    <citation type="journal article" date="2016" name="Nat. Commun.">
        <title>Thousands of microbial genomes shed light on interconnected biogeochemical processes in an aquifer system.</title>
        <authorList>
            <person name="Anantharaman K."/>
            <person name="Brown C.T."/>
            <person name="Hug L.A."/>
            <person name="Sharon I."/>
            <person name="Castelle C.J."/>
            <person name="Probst A.J."/>
            <person name="Thomas B.C."/>
            <person name="Singh A."/>
            <person name="Wilkins M.J."/>
            <person name="Karaoz U."/>
            <person name="Brodie E.L."/>
            <person name="Williams K.H."/>
            <person name="Hubbard S.S."/>
            <person name="Banfield J.F."/>
        </authorList>
    </citation>
    <scope>NUCLEOTIDE SEQUENCE [LARGE SCALE GENOMIC DNA]</scope>
</reference>
<comment type="caution">
    <text evidence="5">The sequence shown here is derived from an EMBL/GenBank/DDBJ whole genome shotgun (WGS) entry which is preliminary data.</text>
</comment>
<feature type="domain" description="Pseudouridine synthase RsuA/RluA-like" evidence="4">
    <location>
        <begin position="23"/>
        <end position="188"/>
    </location>
</feature>
<evidence type="ECO:0000256" key="3">
    <source>
        <dbReference type="RuleBase" id="RU362028"/>
    </source>
</evidence>
<dbReference type="Proteomes" id="UP000178106">
    <property type="component" value="Unassembled WGS sequence"/>
</dbReference>
<dbReference type="InterPro" id="IPR006145">
    <property type="entry name" value="PsdUridine_synth_RsuA/RluA"/>
</dbReference>
<dbReference type="PANTHER" id="PTHR21600:SF87">
    <property type="entry name" value="RNA PSEUDOURIDYLATE SYNTHASE DOMAIN-CONTAINING PROTEIN 1"/>
    <property type="match status" value="1"/>
</dbReference>
<evidence type="ECO:0000256" key="1">
    <source>
        <dbReference type="ARBA" id="ARBA00010876"/>
    </source>
</evidence>
<dbReference type="GO" id="GO:0000455">
    <property type="term" value="P:enzyme-directed rRNA pseudouridine synthesis"/>
    <property type="evidence" value="ECO:0007669"/>
    <property type="project" value="TreeGrafter"/>
</dbReference>
<dbReference type="InterPro" id="IPR050188">
    <property type="entry name" value="RluA_PseudoU_synthase"/>
</dbReference>
<gene>
    <name evidence="5" type="ORF">A2494_02115</name>
</gene>
<evidence type="ECO:0000256" key="2">
    <source>
        <dbReference type="PIRSR" id="PIRSR606225-1"/>
    </source>
</evidence>
<comment type="similarity">
    <text evidence="1 3">Belongs to the pseudouridine synthase RluA family.</text>
</comment>
<dbReference type="NCBIfam" id="TIGR00005">
    <property type="entry name" value="rluA_subfam"/>
    <property type="match status" value="1"/>
</dbReference>
<dbReference type="InterPro" id="IPR020103">
    <property type="entry name" value="PsdUridine_synth_cat_dom_sf"/>
</dbReference>
<accession>A0A1G2DX25</accession>
<name>A0A1G2DX25_9BACT</name>
<dbReference type="SUPFAM" id="SSF55120">
    <property type="entry name" value="Pseudouridine synthase"/>
    <property type="match status" value="1"/>
</dbReference>
<dbReference type="GO" id="GO:0009982">
    <property type="term" value="F:pseudouridine synthase activity"/>
    <property type="evidence" value="ECO:0007669"/>
    <property type="project" value="InterPro"/>
</dbReference>
<comment type="function">
    <text evidence="3">Responsible for synthesis of pseudouridine from uracil.</text>
</comment>
<organism evidence="5 6">
    <name type="scientific">Candidatus Lloydbacteria bacterium RIFOXYC12_FULL_46_25</name>
    <dbReference type="NCBI Taxonomy" id="1798670"/>
    <lineage>
        <taxon>Bacteria</taxon>
        <taxon>Candidatus Lloydiibacteriota</taxon>
    </lineage>
</organism>
<dbReference type="GO" id="GO:0140098">
    <property type="term" value="F:catalytic activity, acting on RNA"/>
    <property type="evidence" value="ECO:0007669"/>
    <property type="project" value="UniProtKB-ARBA"/>
</dbReference>
<evidence type="ECO:0000313" key="6">
    <source>
        <dbReference type="Proteomes" id="UP000178106"/>
    </source>
</evidence>
<sequence length="247" mass="27593">MKLENAGVGNNIPNITILYEDANMLAVNKPAGLVVHADGRTEEPTLTDWVIAEYPELKDVGGLHTLDSERYVIRAGILHRLDRETSGVILIAKNDESFYVLQRQFLDRTIVKTYNAFVHGTPKELSGIIELPIGRSRSDFRKWATGDDARGTLRKAITEYRVITSEKQYSFLELSPKTGRTHQLRVHLGAIGNPILCDKRYESPCALGFSRLALHARQIDFVTPDGQHLSISAPFPPDFEAALKELA</sequence>